<dbReference type="Proteomes" id="UP000887580">
    <property type="component" value="Unplaced"/>
</dbReference>
<protein>
    <submittedName>
        <fullName evidence="2">Uncharacterized protein</fullName>
    </submittedName>
</protein>
<evidence type="ECO:0000313" key="2">
    <source>
        <dbReference type="WBParaSite" id="PS1159_v2.g22613.t1"/>
    </source>
</evidence>
<name>A0AC35FZN2_9BILA</name>
<sequence>MLFAATKFLLFISLINPVYSKIHIPACPDLGSLPNDISNLDTEQLSNLKCFCSGGDEENLGMNVNCIFGSKLEDLMEASNAIDDVNGTIFRISLDHIELSEGEDVITLEEALSSGSLMELKEFEIKECRGGVLIEHREKQISEFPQFPKLESIIIENCDLETIPALFLSKTSNLRYLSLMGNKINEIKKDDFAAVSNTLEHLDLTSNVITKTEDQSILQLKALKSLLIGEHNFADDEFLQQIGHLTALEKLNMTRMDGVDDLSKIDYIAGGGGKFLRQWILTGCNLKVLNKTDFEGLENLEELDLRVNLLETIEVGAFEPLKSLQKLSLAGNFLNETSLGKEIWKGLENLDTLDLGWNELFILPADAFKGLNSLSSLSLRHNEKLQKIETGAFNDLAKVQFLNLSGTAMTKIEQLTMKELYSLQEMHLSNCKINNIEAGAFNLQNQTLQKLSLNGNQLQTIDVKVLKELHNIQEIDLSNNPWLCDQNIKSLIDWIRTTYKNAAESSRPFFLMDSSETKCSRPYTKDGLNILELTAEDLKIVYNEALDTTTTTTAASKKIETTTAVNEFENITAINFEEIFHVVGVKGNDTLDAIEDARKPAYDINKVKYGQKTTSKNPTNSMFATIAGSALVVITVISILLMVRHRRSTNRLNIKDSTTADKRISTKRLKKPQNNNNNGVTTAV</sequence>
<dbReference type="WBParaSite" id="PS1159_v2.g22613.t1">
    <property type="protein sequence ID" value="PS1159_v2.g22613.t1"/>
    <property type="gene ID" value="PS1159_v2.g22613"/>
</dbReference>
<evidence type="ECO:0000313" key="1">
    <source>
        <dbReference type="Proteomes" id="UP000887580"/>
    </source>
</evidence>
<organism evidence="1 2">
    <name type="scientific">Panagrolaimus sp. PS1159</name>
    <dbReference type="NCBI Taxonomy" id="55785"/>
    <lineage>
        <taxon>Eukaryota</taxon>
        <taxon>Metazoa</taxon>
        <taxon>Ecdysozoa</taxon>
        <taxon>Nematoda</taxon>
        <taxon>Chromadorea</taxon>
        <taxon>Rhabditida</taxon>
        <taxon>Tylenchina</taxon>
        <taxon>Panagrolaimomorpha</taxon>
        <taxon>Panagrolaimoidea</taxon>
        <taxon>Panagrolaimidae</taxon>
        <taxon>Panagrolaimus</taxon>
    </lineage>
</organism>
<proteinExistence type="predicted"/>
<reference evidence="2" key="1">
    <citation type="submission" date="2022-11" db="UniProtKB">
        <authorList>
            <consortium name="WormBaseParasite"/>
        </authorList>
    </citation>
    <scope>IDENTIFICATION</scope>
</reference>
<accession>A0AC35FZN2</accession>